<dbReference type="PANTHER" id="PTHR21143:SF104">
    <property type="entry name" value="GUSTATORY RECEPTOR 8A-RELATED"/>
    <property type="match status" value="1"/>
</dbReference>
<keyword evidence="2" id="KW-1003">Cell membrane</keyword>
<dbReference type="GO" id="GO:0043025">
    <property type="term" value="C:neuronal cell body"/>
    <property type="evidence" value="ECO:0007669"/>
    <property type="project" value="TreeGrafter"/>
</dbReference>
<gene>
    <name evidence="9" type="ORF">HZH66_002076</name>
</gene>
<evidence type="ECO:0000256" key="2">
    <source>
        <dbReference type="ARBA" id="ARBA00022475"/>
    </source>
</evidence>
<proteinExistence type="predicted"/>
<evidence type="ECO:0000313" key="10">
    <source>
        <dbReference type="Proteomes" id="UP000614350"/>
    </source>
</evidence>
<keyword evidence="5 8" id="KW-0472">Membrane</keyword>
<feature type="transmembrane region" description="Helical" evidence="8">
    <location>
        <begin position="164"/>
        <end position="182"/>
    </location>
</feature>
<dbReference type="GO" id="GO:0007165">
    <property type="term" value="P:signal transduction"/>
    <property type="evidence" value="ECO:0007669"/>
    <property type="project" value="UniProtKB-KW"/>
</dbReference>
<keyword evidence="3 8" id="KW-0812">Transmembrane</keyword>
<dbReference type="AlphaFoldDB" id="A0A834NGY4"/>
<evidence type="ECO:0000256" key="3">
    <source>
        <dbReference type="ARBA" id="ARBA00022692"/>
    </source>
</evidence>
<evidence type="ECO:0000256" key="5">
    <source>
        <dbReference type="ARBA" id="ARBA00023136"/>
    </source>
</evidence>
<keyword evidence="4 8" id="KW-1133">Transmembrane helix</keyword>
<dbReference type="EMBL" id="JACSEA010000002">
    <property type="protein sequence ID" value="KAF7407539.1"/>
    <property type="molecule type" value="Genomic_DNA"/>
</dbReference>
<keyword evidence="7" id="KW-0807">Transducer</keyword>
<dbReference type="GO" id="GO:0005886">
    <property type="term" value="C:plasma membrane"/>
    <property type="evidence" value="ECO:0007669"/>
    <property type="project" value="UniProtKB-SubCell"/>
</dbReference>
<evidence type="ECO:0000313" key="9">
    <source>
        <dbReference type="EMBL" id="KAF7407539.1"/>
    </source>
</evidence>
<dbReference type="GO" id="GO:0030424">
    <property type="term" value="C:axon"/>
    <property type="evidence" value="ECO:0007669"/>
    <property type="project" value="TreeGrafter"/>
</dbReference>
<protein>
    <submittedName>
        <fullName evidence="9">Uncharacterized protein</fullName>
    </submittedName>
</protein>
<comment type="caution">
    <text evidence="9">The sequence shown here is derived from an EMBL/GenBank/DDBJ whole genome shotgun (WGS) entry which is preliminary data.</text>
</comment>
<sequence length="201" mass="23427">MKFVQLNAILQNMLTTTVYSPQHKRVLRMEDDSSFSTIYRTYKTNEDLVKLKKVKQIHLELIKCARIVNGTYGLQILMSIFSSVICITTLSYNLYTILITNKNNDRLVPLCMEIFWIFHFIMKIFVINNICETTMTEIRNFTIQLLQNRLTFTACGFFDLDHSLIYSSIGLITTYLIILLQVGDKPRILLNNTNYNSTPMI</sequence>
<dbReference type="GO" id="GO:0007635">
    <property type="term" value="P:chemosensory behavior"/>
    <property type="evidence" value="ECO:0007669"/>
    <property type="project" value="TreeGrafter"/>
</dbReference>
<evidence type="ECO:0000256" key="4">
    <source>
        <dbReference type="ARBA" id="ARBA00022989"/>
    </source>
</evidence>
<evidence type="ECO:0000256" key="8">
    <source>
        <dbReference type="SAM" id="Phobius"/>
    </source>
</evidence>
<accession>A0A834NGY4</accession>
<evidence type="ECO:0000256" key="6">
    <source>
        <dbReference type="ARBA" id="ARBA00023170"/>
    </source>
</evidence>
<comment type="subcellular location">
    <subcellularLocation>
        <location evidence="1">Cell membrane</location>
        <topology evidence="1">Multi-pass membrane protein</topology>
    </subcellularLocation>
</comment>
<name>A0A834NGY4_VESVU</name>
<dbReference type="Proteomes" id="UP000614350">
    <property type="component" value="Unassembled WGS sequence"/>
</dbReference>
<keyword evidence="6" id="KW-0675">Receptor</keyword>
<dbReference type="InterPro" id="IPR013604">
    <property type="entry name" value="7TM_chemorcpt"/>
</dbReference>
<dbReference type="Pfam" id="PF08395">
    <property type="entry name" value="7tm_7"/>
    <property type="match status" value="1"/>
</dbReference>
<reference evidence="9" key="1">
    <citation type="journal article" date="2020" name="G3 (Bethesda)">
        <title>High-Quality Assemblies for Three Invasive Social Wasps from the &lt;i&gt;Vespula&lt;/i&gt; Genus.</title>
        <authorList>
            <person name="Harrop T.W.R."/>
            <person name="Guhlin J."/>
            <person name="McLaughlin G.M."/>
            <person name="Permina E."/>
            <person name="Stockwell P."/>
            <person name="Gilligan J."/>
            <person name="Le Lec M.F."/>
            <person name="Gruber M.A.M."/>
            <person name="Quinn O."/>
            <person name="Lovegrove M."/>
            <person name="Duncan E.J."/>
            <person name="Remnant E.J."/>
            <person name="Van Eeckhoven J."/>
            <person name="Graham B."/>
            <person name="Knapp R.A."/>
            <person name="Langford K.W."/>
            <person name="Kronenberg Z."/>
            <person name="Press M.O."/>
            <person name="Eacker S.M."/>
            <person name="Wilson-Rankin E.E."/>
            <person name="Purcell J."/>
            <person name="Lester P.J."/>
            <person name="Dearden P.K."/>
        </authorList>
    </citation>
    <scope>NUCLEOTIDE SEQUENCE</scope>
    <source>
        <strain evidence="9">Marl-1</strain>
    </source>
</reference>
<dbReference type="GO" id="GO:0030425">
    <property type="term" value="C:dendrite"/>
    <property type="evidence" value="ECO:0007669"/>
    <property type="project" value="TreeGrafter"/>
</dbReference>
<dbReference type="GO" id="GO:0050909">
    <property type="term" value="P:sensory perception of taste"/>
    <property type="evidence" value="ECO:0007669"/>
    <property type="project" value="InterPro"/>
</dbReference>
<evidence type="ECO:0000256" key="1">
    <source>
        <dbReference type="ARBA" id="ARBA00004651"/>
    </source>
</evidence>
<feature type="transmembrane region" description="Helical" evidence="8">
    <location>
        <begin position="107"/>
        <end position="127"/>
    </location>
</feature>
<evidence type="ECO:0000256" key="7">
    <source>
        <dbReference type="ARBA" id="ARBA00023224"/>
    </source>
</evidence>
<dbReference type="GO" id="GO:0008049">
    <property type="term" value="P:male courtship behavior"/>
    <property type="evidence" value="ECO:0007669"/>
    <property type="project" value="TreeGrafter"/>
</dbReference>
<organism evidence="9 10">
    <name type="scientific">Vespula vulgaris</name>
    <name type="common">Yellow jacket</name>
    <name type="synonym">Wasp</name>
    <dbReference type="NCBI Taxonomy" id="7454"/>
    <lineage>
        <taxon>Eukaryota</taxon>
        <taxon>Metazoa</taxon>
        <taxon>Ecdysozoa</taxon>
        <taxon>Arthropoda</taxon>
        <taxon>Hexapoda</taxon>
        <taxon>Insecta</taxon>
        <taxon>Pterygota</taxon>
        <taxon>Neoptera</taxon>
        <taxon>Endopterygota</taxon>
        <taxon>Hymenoptera</taxon>
        <taxon>Apocrita</taxon>
        <taxon>Aculeata</taxon>
        <taxon>Vespoidea</taxon>
        <taxon>Vespidae</taxon>
        <taxon>Vespinae</taxon>
        <taxon>Vespula</taxon>
    </lineage>
</organism>
<dbReference type="PANTHER" id="PTHR21143">
    <property type="entry name" value="INVERTEBRATE GUSTATORY RECEPTOR"/>
    <property type="match status" value="1"/>
</dbReference>
<keyword evidence="10" id="KW-1185">Reference proteome</keyword>
<feature type="transmembrane region" description="Helical" evidence="8">
    <location>
        <begin position="76"/>
        <end position="95"/>
    </location>
</feature>